<proteinExistence type="predicted"/>
<evidence type="ECO:0000256" key="3">
    <source>
        <dbReference type="ARBA" id="ARBA00022679"/>
    </source>
</evidence>
<organism evidence="10 11">
    <name type="scientific">Fusarium phyllophilum</name>
    <dbReference type="NCBI Taxonomy" id="47803"/>
    <lineage>
        <taxon>Eukaryota</taxon>
        <taxon>Fungi</taxon>
        <taxon>Dikarya</taxon>
        <taxon>Ascomycota</taxon>
        <taxon>Pezizomycotina</taxon>
        <taxon>Sordariomycetes</taxon>
        <taxon>Hypocreomycetidae</taxon>
        <taxon>Hypocreales</taxon>
        <taxon>Nectriaceae</taxon>
        <taxon>Fusarium</taxon>
        <taxon>Fusarium fujikuroi species complex</taxon>
    </lineage>
</organism>
<feature type="region of interest" description="Disordered" evidence="6">
    <location>
        <begin position="1561"/>
        <end position="1586"/>
    </location>
</feature>
<dbReference type="Gene3D" id="1.10.1200.10">
    <property type="entry name" value="ACP-like"/>
    <property type="match status" value="1"/>
</dbReference>
<dbReference type="GO" id="GO:0006633">
    <property type="term" value="P:fatty acid biosynthetic process"/>
    <property type="evidence" value="ECO:0007669"/>
    <property type="project" value="InterPro"/>
</dbReference>
<dbReference type="InterPro" id="IPR049551">
    <property type="entry name" value="PKS_DH_C"/>
</dbReference>
<dbReference type="Pfam" id="PF22621">
    <property type="entry name" value="CurL-like_PKS_C"/>
    <property type="match status" value="1"/>
</dbReference>
<evidence type="ECO:0000259" key="9">
    <source>
        <dbReference type="PROSITE" id="PS52019"/>
    </source>
</evidence>
<dbReference type="InterPro" id="IPR014030">
    <property type="entry name" value="Ketoacyl_synth_N"/>
</dbReference>
<dbReference type="Gene3D" id="3.40.50.1820">
    <property type="entry name" value="alpha/beta hydrolase"/>
    <property type="match status" value="1"/>
</dbReference>
<dbReference type="PROSITE" id="PS00012">
    <property type="entry name" value="PHOSPHOPANTETHEINE"/>
    <property type="match status" value="1"/>
</dbReference>
<dbReference type="Pfam" id="PF00550">
    <property type="entry name" value="PP-binding"/>
    <property type="match status" value="1"/>
</dbReference>
<evidence type="ECO:0000259" key="8">
    <source>
        <dbReference type="PROSITE" id="PS52004"/>
    </source>
</evidence>
<feature type="domain" description="PKS/mFAS DH" evidence="9">
    <location>
        <begin position="1246"/>
        <end position="1556"/>
    </location>
</feature>
<dbReference type="GO" id="GO:0004312">
    <property type="term" value="F:fatty acid synthase activity"/>
    <property type="evidence" value="ECO:0007669"/>
    <property type="project" value="TreeGrafter"/>
</dbReference>
<dbReference type="NCBIfam" id="TIGR04532">
    <property type="entry name" value="PT_fungal_PKS"/>
    <property type="match status" value="1"/>
</dbReference>
<dbReference type="InterPro" id="IPR049900">
    <property type="entry name" value="PKS_mFAS_DH"/>
</dbReference>
<feature type="active site" description="Proton donor; for dehydratase activity" evidence="5">
    <location>
        <position position="1471"/>
    </location>
</feature>
<dbReference type="InterPro" id="IPR036736">
    <property type="entry name" value="ACP-like_sf"/>
</dbReference>
<gene>
    <name evidence="10" type="ORF">FPHYL_10026</name>
</gene>
<evidence type="ECO:0000256" key="6">
    <source>
        <dbReference type="SAM" id="MobiDB-lite"/>
    </source>
</evidence>
<dbReference type="PROSITE" id="PS52004">
    <property type="entry name" value="KS3_2"/>
    <property type="match status" value="1"/>
</dbReference>
<dbReference type="GO" id="GO:0004315">
    <property type="term" value="F:3-oxoacyl-[acyl-carrier-protein] synthase activity"/>
    <property type="evidence" value="ECO:0007669"/>
    <property type="project" value="InterPro"/>
</dbReference>
<feature type="domain" description="Ketosynthase family 3 (KS3)" evidence="8">
    <location>
        <begin position="330"/>
        <end position="756"/>
    </location>
</feature>
<dbReference type="InterPro" id="IPR016036">
    <property type="entry name" value="Malonyl_transacylase_ACP-bd"/>
</dbReference>
<dbReference type="InterPro" id="IPR014043">
    <property type="entry name" value="Acyl_transferase_dom"/>
</dbReference>
<sequence length="1966" mass="215094">MNDRRLVLFGGQGSQSIFSQNTASTAEQDACSTIAGSILLSKSHAAFLEEIASLDAKSRKLLAIDIKDFISPSNLLRPVEEYHIHPVLQATTIYLCQVLRYLASILQGDDSFEDSFNALKATAGFSSGMIPATVVASSPNIDDFISSAVEGFRLAFWIACRSHFWVLASSAKAGNRDDNNVDPEATLSLATRGVSRAEIEQKLGDIHVEPEHRQLKVSSVSGSGSVSISGPKRGLSVLQKELQAIPGAITTFAFVHVYCVNWQDTSYYIAANLDNLLTNEPEATVKIISLGPSSSSLYPVIQSSSSRVELLDLSPFKGPRKMPLPASDLTNDIAIVGMSVQLPVGNGTDELWESLRQGLNAVREIPESRFKLADFDMDNSEKPSVMSTRYGAFLNDPFSFDNTFFNISPREAKSMDPQQRLLLHAAQDALEDAGYMPDSTPSFQRATTGCWIGLATGDYTDNLHNNIDTFYSPGTLRAFHSGRISYFYRLSGPSIVTDTACSSSTVSIYQACRALQNGDCTAAIAGGVNVITSPDMYLGLSRGHFLSPTGNCKPFDAAADGYCRAEGCVLFVLKRLSDAIIERDRIHGVIRSAQINQSGNSSSITHPHSPTQTDLLKRLLDQAKVDPASVSVVEAHGTGTQAGDAREVETLKRVFGSHHSPANPLVVSSIKGNIGHCEAASGAAGLAKLLLMFRENEIPSQVGLKNLNPALGDLESVGLIIPRHNVEWKRSVGMPRRAVLNNFGAAGSNAALLIEEWVGKSFAQCSERKKTESRSSYVFVLSAKSEKALRSSLGLYVEFLSKQPRPSLDDICYTATARRQHYDHRISMTCASVIELLAKLQNYKMPSSQPAKRVSLTVFVFTGQGALHEGMGEELMNTYPPFKDIVTSCDRIIQGLPSACPSILNYIMSDKKAQLESLTFVETLEVSQCACIALEYALAQMFISLGVKPDYVIGHSLGEYAALCVSGVLSLEDVFRIVTSRARMMGQLCLANTSGMLACHTTAEQAQAMIWRDPPLELLTLACLNGPQDCVVGGPLTQLGVLQTRCKAGNVRSKVINVPYAFHTSYMDPILEPLRELGKSIKFQDATIPIVSSMDGRLINNDLDTNYFANHTREPVRFHNGILNLQEVIGNPFLDDSLFIEIGPHPALLPILRDTISSNSCTLLGTLQQGRDAWSSITQTLVTISLRKVTINWRQVFIGTSAQVTSLPGHPLEGSKFHVTYQNHREITNRLDGDRRPDSRRVRTQHSLLPWLRTNKSPEKELVFETDMATLGPLISGHDVGGTPICPASLFHELALQAAQTLLEPPESHILVVTGMIFSSPLVHMPPDTPQYDGTSVLVYIAREMDLDAASASFRVTSLSEVETLHCSGSISSRKANLTRWAKDQALVTRQSRYFSGQGRYRMSSFRAKVLYETIFTRVVRYSSGYQSLQFLNVADSNLEGIGSFHVPANNHMHNHLGSKPRYLAHPVFTDTLLHTAGFIANIAISSREICICSGVESIEVAYNQLEYKDTFKIYCNLLEVKRAILADAIALDSSDRVVAVVRGIEFKRLQLATFQQALSHMPPADAPKPSRQENPQKFTGLPPFQTPPSTDVLQTRIHTDHRTPARFEGSDSVERGMGQVLRDIVMEVGGFTQSDIDFTVSLSDLGIDSMMQIEVASKLSHFVPEHIGLNHHALSQCETLEEIESILSSSLQFSGNQQSDQIQVNANVSPASSSQSTESVTPTYSGASDLLDAGTGSPILPVTLHLSDGNRTPLCLFHDGSGQVNMYKRLGGHDRTTYAFFDPHFRVRCDKRFFYSTVTEMAEDYVSMIISNATTQSSPLILGGWSFGGIIAFEAAQLLTNRGFKVQGLVMIDSPSPVDHDPLPAAVIANIARSSGQMGTSISNALEEEFMSNAVLLGAYKPTPFPQATGRVLRTAMLLSKDLFDTETLCGVRYDWLSKQDTRDDSIRTWEDQLWEACQIVGEPS</sequence>
<keyword evidence="11" id="KW-1185">Reference proteome</keyword>
<dbReference type="PANTHER" id="PTHR43775">
    <property type="entry name" value="FATTY ACID SYNTHASE"/>
    <property type="match status" value="1"/>
</dbReference>
<dbReference type="SUPFAM" id="SSF55048">
    <property type="entry name" value="Probable ACP-binding domain of malonyl-CoA ACP transacylase"/>
    <property type="match status" value="1"/>
</dbReference>
<dbReference type="SMART" id="SM00825">
    <property type="entry name" value="PKS_KS"/>
    <property type="match status" value="1"/>
</dbReference>
<comment type="caution">
    <text evidence="10">The sequence shown here is derived from an EMBL/GenBank/DDBJ whole genome shotgun (WGS) entry which is preliminary data.</text>
</comment>
<dbReference type="Pfam" id="PF02801">
    <property type="entry name" value="Ketoacyl-synt_C"/>
    <property type="match status" value="1"/>
</dbReference>
<evidence type="ECO:0000259" key="7">
    <source>
        <dbReference type="PROSITE" id="PS50075"/>
    </source>
</evidence>
<feature type="domain" description="Carrier" evidence="7">
    <location>
        <begin position="1613"/>
        <end position="1692"/>
    </location>
</feature>
<dbReference type="InterPro" id="IPR001227">
    <property type="entry name" value="Ac_transferase_dom_sf"/>
</dbReference>
<dbReference type="InterPro" id="IPR001031">
    <property type="entry name" value="Thioesterase"/>
</dbReference>
<dbReference type="PROSITE" id="PS52019">
    <property type="entry name" value="PKS_MFAS_DH"/>
    <property type="match status" value="1"/>
</dbReference>
<dbReference type="InterPro" id="IPR018201">
    <property type="entry name" value="Ketoacyl_synth_AS"/>
</dbReference>
<keyword evidence="3" id="KW-0808">Transferase</keyword>
<dbReference type="SMART" id="SM00827">
    <property type="entry name" value="PKS_AT"/>
    <property type="match status" value="1"/>
</dbReference>
<dbReference type="InterPro" id="IPR050091">
    <property type="entry name" value="PKS_NRPS_Biosynth_Enz"/>
</dbReference>
<dbReference type="Gene3D" id="3.30.70.3290">
    <property type="match status" value="1"/>
</dbReference>
<dbReference type="OrthoDB" id="329835at2759"/>
<dbReference type="Pfam" id="PF00109">
    <property type="entry name" value="ketoacyl-synt"/>
    <property type="match status" value="1"/>
</dbReference>
<dbReference type="Pfam" id="PF21089">
    <property type="entry name" value="PKS_DH_N"/>
    <property type="match status" value="1"/>
</dbReference>
<dbReference type="Pfam" id="PF14765">
    <property type="entry name" value="PS-DH"/>
    <property type="match status" value="1"/>
</dbReference>
<dbReference type="PROSITE" id="PS50075">
    <property type="entry name" value="CARRIER"/>
    <property type="match status" value="1"/>
</dbReference>
<evidence type="ECO:0000256" key="4">
    <source>
        <dbReference type="ARBA" id="ARBA00023268"/>
    </source>
</evidence>
<evidence type="ECO:0000313" key="10">
    <source>
        <dbReference type="EMBL" id="KAF5548076.1"/>
    </source>
</evidence>
<dbReference type="Pfam" id="PF00698">
    <property type="entry name" value="Acyl_transf_1"/>
    <property type="match status" value="1"/>
</dbReference>
<dbReference type="InterPro" id="IPR029058">
    <property type="entry name" value="AB_hydrolase_fold"/>
</dbReference>
<evidence type="ECO:0000256" key="1">
    <source>
        <dbReference type="ARBA" id="ARBA00022450"/>
    </source>
</evidence>
<dbReference type="PANTHER" id="PTHR43775:SF37">
    <property type="entry name" value="SI:DKEY-61P9.11"/>
    <property type="match status" value="1"/>
</dbReference>
<protein>
    <submittedName>
        <fullName evidence="10">Polyketide synthase</fullName>
    </submittedName>
</protein>
<keyword evidence="2" id="KW-0597">Phosphoprotein</keyword>
<evidence type="ECO:0000313" key="11">
    <source>
        <dbReference type="Proteomes" id="UP000582016"/>
    </source>
</evidence>
<dbReference type="InterPro" id="IPR030918">
    <property type="entry name" value="PT_fungal_PKS"/>
</dbReference>
<name>A0A8H5MZI0_9HYPO</name>
<dbReference type="Gene3D" id="3.40.366.10">
    <property type="entry name" value="Malonyl-Coenzyme A Acyl Carrier Protein, domain 2"/>
    <property type="match status" value="2"/>
</dbReference>
<dbReference type="InterPro" id="IPR049552">
    <property type="entry name" value="PKS_DH_N"/>
</dbReference>
<dbReference type="Pfam" id="PF16073">
    <property type="entry name" value="SAT"/>
    <property type="match status" value="1"/>
</dbReference>
<dbReference type="SUPFAM" id="SSF53901">
    <property type="entry name" value="Thiolase-like"/>
    <property type="match status" value="1"/>
</dbReference>
<dbReference type="CDD" id="cd00833">
    <property type="entry name" value="PKS"/>
    <property type="match status" value="1"/>
</dbReference>
<evidence type="ECO:0000256" key="5">
    <source>
        <dbReference type="PROSITE-ProRule" id="PRU01363"/>
    </source>
</evidence>
<accession>A0A8H5MZI0</accession>
<dbReference type="Gene3D" id="3.40.47.10">
    <property type="match status" value="1"/>
</dbReference>
<dbReference type="InterPro" id="IPR014031">
    <property type="entry name" value="Ketoacyl_synth_C"/>
</dbReference>
<dbReference type="Proteomes" id="UP000582016">
    <property type="component" value="Unassembled WGS sequence"/>
</dbReference>
<dbReference type="SUPFAM" id="SSF53474">
    <property type="entry name" value="alpha/beta-Hydrolases"/>
    <property type="match status" value="1"/>
</dbReference>
<dbReference type="InterPro" id="IPR032088">
    <property type="entry name" value="SAT"/>
</dbReference>
<dbReference type="SUPFAM" id="SSF52151">
    <property type="entry name" value="FabD/lysophospholipase-like"/>
    <property type="match status" value="1"/>
</dbReference>
<feature type="region of interest" description="N-terminal hotdog fold" evidence="5">
    <location>
        <begin position="1246"/>
        <end position="1378"/>
    </location>
</feature>
<evidence type="ECO:0000256" key="2">
    <source>
        <dbReference type="ARBA" id="ARBA00022553"/>
    </source>
</evidence>
<dbReference type="InterPro" id="IPR016035">
    <property type="entry name" value="Acyl_Trfase/lysoPLipase"/>
</dbReference>
<dbReference type="InterPro" id="IPR020841">
    <property type="entry name" value="PKS_Beta-ketoAc_synthase_dom"/>
</dbReference>
<dbReference type="SUPFAM" id="SSF47336">
    <property type="entry name" value="ACP-like"/>
    <property type="match status" value="1"/>
</dbReference>
<keyword evidence="1" id="KW-0596">Phosphopantetheine</keyword>
<feature type="region of interest" description="C-terminal hotdog fold" evidence="5">
    <location>
        <begin position="1402"/>
        <end position="1556"/>
    </location>
</feature>
<keyword evidence="4" id="KW-0511">Multifunctional enzyme</keyword>
<feature type="region of interest" description="Disordered" evidence="6">
    <location>
        <begin position="1707"/>
        <end position="1727"/>
    </location>
</feature>
<dbReference type="GO" id="GO:0044550">
    <property type="term" value="P:secondary metabolite biosynthetic process"/>
    <property type="evidence" value="ECO:0007669"/>
    <property type="project" value="TreeGrafter"/>
</dbReference>
<dbReference type="InterPro" id="IPR042104">
    <property type="entry name" value="PKS_dehydratase_sf"/>
</dbReference>
<dbReference type="Gene3D" id="3.10.129.110">
    <property type="entry name" value="Polyketide synthase dehydratase"/>
    <property type="match status" value="1"/>
</dbReference>
<dbReference type="PROSITE" id="PS00606">
    <property type="entry name" value="KS3_1"/>
    <property type="match status" value="1"/>
</dbReference>
<dbReference type="InterPro" id="IPR016039">
    <property type="entry name" value="Thiolase-like"/>
</dbReference>
<dbReference type="InterPro" id="IPR006162">
    <property type="entry name" value="Ppantetheine_attach_site"/>
</dbReference>
<dbReference type="InterPro" id="IPR009081">
    <property type="entry name" value="PP-bd_ACP"/>
</dbReference>
<feature type="active site" description="Proton acceptor; for dehydratase activity" evidence="5">
    <location>
        <position position="1278"/>
    </location>
</feature>
<dbReference type="Pfam" id="PF00975">
    <property type="entry name" value="Thioesterase"/>
    <property type="match status" value="1"/>
</dbReference>
<dbReference type="EMBL" id="JAAOAQ010000427">
    <property type="protein sequence ID" value="KAF5548076.1"/>
    <property type="molecule type" value="Genomic_DNA"/>
</dbReference>
<reference evidence="10 11" key="1">
    <citation type="submission" date="2020-05" db="EMBL/GenBank/DDBJ databases">
        <title>Identification and distribution of gene clusters putatively required for synthesis of sphingolipid metabolism inhibitors in phylogenetically diverse species of the filamentous fungus Fusarium.</title>
        <authorList>
            <person name="Kim H.-S."/>
            <person name="Busman M."/>
            <person name="Brown D.W."/>
            <person name="Divon H."/>
            <person name="Uhlig S."/>
            <person name="Proctor R.H."/>
        </authorList>
    </citation>
    <scope>NUCLEOTIDE SEQUENCE [LARGE SCALE GENOMIC DNA]</scope>
    <source>
        <strain evidence="10 11">NRRL 13617</strain>
    </source>
</reference>